<reference evidence="1 2" key="1">
    <citation type="submission" date="2024-09" db="EMBL/GenBank/DDBJ databases">
        <authorList>
            <person name="Sun Q."/>
            <person name="Mori K."/>
        </authorList>
    </citation>
    <scope>NUCLEOTIDE SEQUENCE [LARGE SCALE GENOMIC DNA]</scope>
    <source>
        <strain evidence="1 2">TBRC 1432</strain>
    </source>
</reference>
<protein>
    <submittedName>
        <fullName evidence="1">SAM-dependent methyltransferase</fullName>
        <ecNumber evidence="1">2.1.1.-</ecNumber>
    </submittedName>
</protein>
<keyword evidence="2" id="KW-1185">Reference proteome</keyword>
<evidence type="ECO:0000313" key="1">
    <source>
        <dbReference type="EMBL" id="MFC0546713.1"/>
    </source>
</evidence>
<dbReference type="EC" id="2.1.1.-" evidence="1"/>
<dbReference type="Gene3D" id="3.40.50.150">
    <property type="entry name" value="Vaccinia Virus protein VP39"/>
    <property type="match status" value="1"/>
</dbReference>
<dbReference type="RefSeq" id="WP_273936962.1">
    <property type="nucleotide sequence ID" value="NZ_CP097263.1"/>
</dbReference>
<keyword evidence="1" id="KW-0808">Transferase</keyword>
<proteinExistence type="predicted"/>
<keyword evidence="1" id="KW-0489">Methyltransferase</keyword>
<organism evidence="1 2">
    <name type="scientific">Kutzneria chonburiensis</name>
    <dbReference type="NCBI Taxonomy" id="1483604"/>
    <lineage>
        <taxon>Bacteria</taxon>
        <taxon>Bacillati</taxon>
        <taxon>Actinomycetota</taxon>
        <taxon>Actinomycetes</taxon>
        <taxon>Pseudonocardiales</taxon>
        <taxon>Pseudonocardiaceae</taxon>
        <taxon>Kutzneria</taxon>
    </lineage>
</organism>
<dbReference type="Pfam" id="PF04672">
    <property type="entry name" value="Methyltransf_19"/>
    <property type="match status" value="1"/>
</dbReference>
<comment type="caution">
    <text evidence="1">The sequence shown here is derived from an EMBL/GenBank/DDBJ whole genome shotgun (WGS) entry which is preliminary data.</text>
</comment>
<dbReference type="GO" id="GO:0032259">
    <property type="term" value="P:methylation"/>
    <property type="evidence" value="ECO:0007669"/>
    <property type="project" value="UniProtKB-KW"/>
</dbReference>
<dbReference type="GO" id="GO:0008168">
    <property type="term" value="F:methyltransferase activity"/>
    <property type="evidence" value="ECO:0007669"/>
    <property type="project" value="UniProtKB-KW"/>
</dbReference>
<accession>A0ABV6N2A9</accession>
<dbReference type="SUPFAM" id="SSF53335">
    <property type="entry name" value="S-adenosyl-L-methionine-dependent methyltransferases"/>
    <property type="match status" value="1"/>
</dbReference>
<dbReference type="EMBL" id="JBHLUD010000013">
    <property type="protein sequence ID" value="MFC0546713.1"/>
    <property type="molecule type" value="Genomic_DNA"/>
</dbReference>
<dbReference type="PIRSF" id="PIRSF017393">
    <property type="entry name" value="MTase_SAV2177"/>
    <property type="match status" value="1"/>
</dbReference>
<dbReference type="Proteomes" id="UP001589810">
    <property type="component" value="Unassembled WGS sequence"/>
</dbReference>
<dbReference type="InterPro" id="IPR029063">
    <property type="entry name" value="SAM-dependent_MTases_sf"/>
</dbReference>
<name>A0ABV6N2A9_9PSEU</name>
<evidence type="ECO:0000313" key="2">
    <source>
        <dbReference type="Proteomes" id="UP001589810"/>
    </source>
</evidence>
<gene>
    <name evidence="1" type="ORF">ACFFH7_34755</name>
</gene>
<sequence length="259" mass="27959">MTERWADGADVRRANVARVYDFLLGGSHNFEADREMARHMIATAGDAAKVARANRAFLRRAMGELGKAGVRQYLDIGAGIPTVGNTHEAAMPGAKVVYVDHDPVAVAHAQVLLADDPNTMAVEGDLREPDLLLRMAEATGLLDLGEPVGILMLAVLPFVKDEERPEEAVAHLRDAVVPGSYLVLSHGASDAVPPEEVQALYEKRATSTITLRSKGQVEGFLDGWEVQEPGVVWLPAWRPDDEPTDPAASMMYGAMGRKA</sequence>
<dbReference type="InterPro" id="IPR006764">
    <property type="entry name" value="SAM_dep_MeTrfase_SAV2177_type"/>
</dbReference>